<keyword evidence="3" id="KW-1185">Reference proteome</keyword>
<reference evidence="2 3" key="1">
    <citation type="submission" date="2021-03" db="EMBL/GenBank/DDBJ databases">
        <title>Antimicrobial resistance genes in bacteria isolated from Japanese honey, and their potential for conferring macrolide and lincosamide resistance in the American foulbrood pathogen Paenibacillus larvae.</title>
        <authorList>
            <person name="Okamoto M."/>
            <person name="Kumagai M."/>
            <person name="Kanamori H."/>
            <person name="Takamatsu D."/>
        </authorList>
    </citation>
    <scope>NUCLEOTIDE SEQUENCE [LARGE SCALE GENOMIC DNA]</scope>
    <source>
        <strain evidence="2 3">J6TS1</strain>
    </source>
</reference>
<comment type="caution">
    <text evidence="2">The sequence shown here is derived from an EMBL/GenBank/DDBJ whole genome shotgun (WGS) entry which is preliminary data.</text>
</comment>
<protein>
    <submittedName>
        <fullName evidence="2">Uncharacterized protein</fullName>
    </submittedName>
</protein>
<evidence type="ECO:0000313" key="2">
    <source>
        <dbReference type="EMBL" id="GIN97146.1"/>
    </source>
</evidence>
<feature type="compositionally biased region" description="Basic and acidic residues" evidence="1">
    <location>
        <begin position="25"/>
        <end position="42"/>
    </location>
</feature>
<dbReference type="EMBL" id="BORJ01000008">
    <property type="protein sequence ID" value="GIN97146.1"/>
    <property type="molecule type" value="Genomic_DNA"/>
</dbReference>
<evidence type="ECO:0000256" key="1">
    <source>
        <dbReference type="SAM" id="MobiDB-lite"/>
    </source>
</evidence>
<gene>
    <name evidence="2" type="ORF">J6TS1_30160</name>
</gene>
<dbReference type="Proteomes" id="UP000680670">
    <property type="component" value="Unassembled WGS sequence"/>
</dbReference>
<accession>A0ABQ4KYW4</accession>
<feature type="region of interest" description="Disordered" evidence="1">
    <location>
        <begin position="22"/>
        <end position="42"/>
    </location>
</feature>
<organism evidence="2 3">
    <name type="scientific">Siminovitchia terrae</name>
    <name type="common">Bacillus terrae</name>
    <dbReference type="NCBI Taxonomy" id="1914933"/>
    <lineage>
        <taxon>Bacteria</taxon>
        <taxon>Bacillati</taxon>
        <taxon>Bacillota</taxon>
        <taxon>Bacilli</taxon>
        <taxon>Bacillales</taxon>
        <taxon>Bacillaceae</taxon>
        <taxon>Siminovitchia</taxon>
    </lineage>
</organism>
<evidence type="ECO:0000313" key="3">
    <source>
        <dbReference type="Proteomes" id="UP000680670"/>
    </source>
</evidence>
<name>A0ABQ4KYW4_SIMTE</name>
<proteinExistence type="predicted"/>
<sequence>MKAITTVKTDVMIRQTDMMFLRPQASEREPKTSRPNARESVVKDKDKLAIVGVT</sequence>